<evidence type="ECO:0000313" key="2">
    <source>
        <dbReference type="Proteomes" id="UP000814033"/>
    </source>
</evidence>
<sequence>MAWWHFWWLQDHMQGIQSLFIAVNDHDNRDLPDPELCALTILDILNDPTPVSTLRHLRYSSDFSPAPWRARLLTHLTSLDVAIHSPACYGFDKMLNSLEKISGLKRLSIKYELEEDYALQMAKRAQTRSVLLAKLARLEITAHPKDVIVLTSHLEMPQDVAIHCNVLDTRRPKKLETLFTTLLTSSHGLATLTGLEVTQDIIRMTRQDDYSTGREPAVSVHLLHAHVRQKRLYGLAALQAVVSVRLEEAAVGLGPMRGRTWGDWMRRAPAVRRLTVQDDETLSFCTGLRPANALPALAILVLAGVRLAPDDKAGGAEALLLCLSARAEMGLRLEELDVVRCSVDGIWLERARDALPGTRVTGDDGARENEGESRWLM</sequence>
<name>A0ACB8RWD3_9AGAM</name>
<dbReference type="EMBL" id="MU275884">
    <property type="protein sequence ID" value="KAI0048579.1"/>
    <property type="molecule type" value="Genomic_DNA"/>
</dbReference>
<protein>
    <submittedName>
        <fullName evidence="1">Uncharacterized protein</fullName>
    </submittedName>
</protein>
<accession>A0ACB8RWD3</accession>
<organism evidence="1 2">
    <name type="scientific">Auriscalpium vulgare</name>
    <dbReference type="NCBI Taxonomy" id="40419"/>
    <lineage>
        <taxon>Eukaryota</taxon>
        <taxon>Fungi</taxon>
        <taxon>Dikarya</taxon>
        <taxon>Basidiomycota</taxon>
        <taxon>Agaricomycotina</taxon>
        <taxon>Agaricomycetes</taxon>
        <taxon>Russulales</taxon>
        <taxon>Auriscalpiaceae</taxon>
        <taxon>Auriscalpium</taxon>
    </lineage>
</organism>
<keyword evidence="2" id="KW-1185">Reference proteome</keyword>
<reference evidence="1" key="2">
    <citation type="journal article" date="2022" name="New Phytol.">
        <title>Evolutionary transition to the ectomycorrhizal habit in the genomes of a hyperdiverse lineage of mushroom-forming fungi.</title>
        <authorList>
            <person name="Looney B."/>
            <person name="Miyauchi S."/>
            <person name="Morin E."/>
            <person name="Drula E."/>
            <person name="Courty P.E."/>
            <person name="Kohler A."/>
            <person name="Kuo A."/>
            <person name="LaButti K."/>
            <person name="Pangilinan J."/>
            <person name="Lipzen A."/>
            <person name="Riley R."/>
            <person name="Andreopoulos W."/>
            <person name="He G."/>
            <person name="Johnson J."/>
            <person name="Nolan M."/>
            <person name="Tritt A."/>
            <person name="Barry K.W."/>
            <person name="Grigoriev I.V."/>
            <person name="Nagy L.G."/>
            <person name="Hibbett D."/>
            <person name="Henrissat B."/>
            <person name="Matheny P.B."/>
            <person name="Labbe J."/>
            <person name="Martin F.M."/>
        </authorList>
    </citation>
    <scope>NUCLEOTIDE SEQUENCE</scope>
    <source>
        <strain evidence="1">FP105234-sp</strain>
    </source>
</reference>
<reference evidence="1" key="1">
    <citation type="submission" date="2021-02" db="EMBL/GenBank/DDBJ databases">
        <authorList>
            <consortium name="DOE Joint Genome Institute"/>
            <person name="Ahrendt S."/>
            <person name="Looney B.P."/>
            <person name="Miyauchi S."/>
            <person name="Morin E."/>
            <person name="Drula E."/>
            <person name="Courty P.E."/>
            <person name="Chicoki N."/>
            <person name="Fauchery L."/>
            <person name="Kohler A."/>
            <person name="Kuo A."/>
            <person name="Labutti K."/>
            <person name="Pangilinan J."/>
            <person name="Lipzen A."/>
            <person name="Riley R."/>
            <person name="Andreopoulos W."/>
            <person name="He G."/>
            <person name="Johnson J."/>
            <person name="Barry K.W."/>
            <person name="Grigoriev I.V."/>
            <person name="Nagy L."/>
            <person name="Hibbett D."/>
            <person name="Henrissat B."/>
            <person name="Matheny P.B."/>
            <person name="Labbe J."/>
            <person name="Martin F."/>
        </authorList>
    </citation>
    <scope>NUCLEOTIDE SEQUENCE</scope>
    <source>
        <strain evidence="1">FP105234-sp</strain>
    </source>
</reference>
<feature type="non-terminal residue" evidence="1">
    <location>
        <position position="377"/>
    </location>
</feature>
<proteinExistence type="predicted"/>
<dbReference type="Proteomes" id="UP000814033">
    <property type="component" value="Unassembled WGS sequence"/>
</dbReference>
<evidence type="ECO:0000313" key="1">
    <source>
        <dbReference type="EMBL" id="KAI0048579.1"/>
    </source>
</evidence>
<gene>
    <name evidence="1" type="ORF">FA95DRAFT_1557808</name>
</gene>
<comment type="caution">
    <text evidence="1">The sequence shown here is derived from an EMBL/GenBank/DDBJ whole genome shotgun (WGS) entry which is preliminary data.</text>
</comment>